<accession>A0ABZ1WN55</accession>
<dbReference type="PANTHER" id="PTHR30055:SF175">
    <property type="entry name" value="HTH-TYPE TRANSCRIPTIONAL REPRESSOR KSTR2"/>
    <property type="match status" value="1"/>
</dbReference>
<dbReference type="InterPro" id="IPR036271">
    <property type="entry name" value="Tet_transcr_reg_TetR-rel_C_sf"/>
</dbReference>
<evidence type="ECO:0000256" key="2">
    <source>
        <dbReference type="ARBA" id="ARBA00023015"/>
    </source>
</evidence>
<keyword evidence="3 5" id="KW-0238">DNA-binding</keyword>
<organism evidence="8 9">
    <name type="scientific">Streptomyces pseudovenezuelae</name>
    <dbReference type="NCBI Taxonomy" id="67350"/>
    <lineage>
        <taxon>Bacteria</taxon>
        <taxon>Bacillati</taxon>
        <taxon>Actinomycetota</taxon>
        <taxon>Actinomycetes</taxon>
        <taxon>Kitasatosporales</taxon>
        <taxon>Streptomycetaceae</taxon>
        <taxon>Streptomyces</taxon>
        <taxon>Streptomyces aurantiacus group</taxon>
    </lineage>
</organism>
<keyword evidence="1" id="KW-0678">Repressor</keyword>
<feature type="compositionally biased region" description="Polar residues" evidence="6">
    <location>
        <begin position="208"/>
        <end position="229"/>
    </location>
</feature>
<keyword evidence="4" id="KW-0804">Transcription</keyword>
<dbReference type="SUPFAM" id="SSF46689">
    <property type="entry name" value="Homeodomain-like"/>
    <property type="match status" value="1"/>
</dbReference>
<feature type="region of interest" description="Disordered" evidence="6">
    <location>
        <begin position="204"/>
        <end position="229"/>
    </location>
</feature>
<evidence type="ECO:0000256" key="4">
    <source>
        <dbReference type="ARBA" id="ARBA00023163"/>
    </source>
</evidence>
<reference evidence="8" key="1">
    <citation type="submission" date="2022-10" db="EMBL/GenBank/DDBJ databases">
        <title>The complete genomes of actinobacterial strains from the NBC collection.</title>
        <authorList>
            <person name="Joergensen T.S."/>
            <person name="Alvarez Arevalo M."/>
            <person name="Sterndorff E.B."/>
            <person name="Faurdal D."/>
            <person name="Vuksanovic O."/>
            <person name="Mourched A.-S."/>
            <person name="Charusanti P."/>
            <person name="Shaw S."/>
            <person name="Blin K."/>
            <person name="Weber T."/>
        </authorList>
    </citation>
    <scope>NUCLEOTIDE SEQUENCE</scope>
    <source>
        <strain evidence="8">NBC_00686</strain>
    </source>
</reference>
<keyword evidence="2" id="KW-0805">Transcription regulation</keyword>
<evidence type="ECO:0000259" key="7">
    <source>
        <dbReference type="PROSITE" id="PS50977"/>
    </source>
</evidence>
<evidence type="ECO:0000256" key="5">
    <source>
        <dbReference type="PROSITE-ProRule" id="PRU00335"/>
    </source>
</evidence>
<dbReference type="Pfam" id="PF00440">
    <property type="entry name" value="TetR_N"/>
    <property type="match status" value="1"/>
</dbReference>
<dbReference type="InterPro" id="IPR009057">
    <property type="entry name" value="Homeodomain-like_sf"/>
</dbReference>
<sequence length="229" mass="25017">MTAQTDSRDRRPRRTARRRVVDTGRREELLRQAEAIILAEGFTSVTMDELAQRLGCSKATLYSLASTKEQLVLAVTRAFFREATAEIEQAVQAEPDARQRIRVYLNGVGTAMRRHSHAFYDDMVGYEPTAQIYRKNSAAAAHRVHELIEEGVRTGVFRALNGHFAAHVVAVTIDAVQSGVLLERTGLTAGDAFSELGDLLLDGLSSGQDTPASPSTAGRQHGGQVSTPR</sequence>
<dbReference type="Proteomes" id="UP001432168">
    <property type="component" value="Chromosome"/>
</dbReference>
<feature type="DNA-binding region" description="H-T-H motif" evidence="5">
    <location>
        <begin position="46"/>
        <end position="65"/>
    </location>
</feature>
<dbReference type="SUPFAM" id="SSF48498">
    <property type="entry name" value="Tetracyclin repressor-like, C-terminal domain"/>
    <property type="match status" value="1"/>
</dbReference>
<dbReference type="Gene3D" id="1.10.357.10">
    <property type="entry name" value="Tetracycline Repressor, domain 2"/>
    <property type="match status" value="1"/>
</dbReference>
<dbReference type="InterPro" id="IPR050109">
    <property type="entry name" value="HTH-type_TetR-like_transc_reg"/>
</dbReference>
<dbReference type="Gene3D" id="1.10.10.60">
    <property type="entry name" value="Homeodomain-like"/>
    <property type="match status" value="1"/>
</dbReference>
<feature type="domain" description="HTH tetR-type" evidence="7">
    <location>
        <begin position="23"/>
        <end position="83"/>
    </location>
</feature>
<dbReference type="PANTHER" id="PTHR30055">
    <property type="entry name" value="HTH-TYPE TRANSCRIPTIONAL REGULATOR RUTR"/>
    <property type="match status" value="1"/>
</dbReference>
<evidence type="ECO:0000313" key="8">
    <source>
        <dbReference type="EMBL" id="WUT40912.1"/>
    </source>
</evidence>
<evidence type="ECO:0000256" key="1">
    <source>
        <dbReference type="ARBA" id="ARBA00022491"/>
    </source>
</evidence>
<dbReference type="RefSeq" id="WP_329257139.1">
    <property type="nucleotide sequence ID" value="NZ_CP109011.1"/>
</dbReference>
<evidence type="ECO:0000256" key="6">
    <source>
        <dbReference type="SAM" id="MobiDB-lite"/>
    </source>
</evidence>
<gene>
    <name evidence="8" type="ORF">OG929_00920</name>
</gene>
<keyword evidence="9" id="KW-1185">Reference proteome</keyword>
<dbReference type="PROSITE" id="PS50977">
    <property type="entry name" value="HTH_TETR_2"/>
    <property type="match status" value="1"/>
</dbReference>
<proteinExistence type="predicted"/>
<evidence type="ECO:0000313" key="9">
    <source>
        <dbReference type="Proteomes" id="UP001432168"/>
    </source>
</evidence>
<dbReference type="EMBL" id="CP109011">
    <property type="protein sequence ID" value="WUT40912.1"/>
    <property type="molecule type" value="Genomic_DNA"/>
</dbReference>
<dbReference type="InterPro" id="IPR001647">
    <property type="entry name" value="HTH_TetR"/>
</dbReference>
<protein>
    <submittedName>
        <fullName evidence="8">TetR/AcrR family transcriptional regulator</fullName>
    </submittedName>
</protein>
<evidence type="ECO:0000256" key="3">
    <source>
        <dbReference type="ARBA" id="ARBA00023125"/>
    </source>
</evidence>
<name>A0ABZ1WN55_9ACTN</name>